<name>X0W8X0_9ZZZZ</name>
<reference evidence="1" key="1">
    <citation type="journal article" date="2014" name="Front. Microbiol.">
        <title>High frequency of phylogenetically diverse reductive dehalogenase-homologous genes in deep subseafloor sedimentary metagenomes.</title>
        <authorList>
            <person name="Kawai M."/>
            <person name="Futagami T."/>
            <person name="Toyoda A."/>
            <person name="Takaki Y."/>
            <person name="Nishi S."/>
            <person name="Hori S."/>
            <person name="Arai W."/>
            <person name="Tsubouchi T."/>
            <person name="Morono Y."/>
            <person name="Uchiyama I."/>
            <person name="Ito T."/>
            <person name="Fujiyama A."/>
            <person name="Inagaki F."/>
            <person name="Takami H."/>
        </authorList>
    </citation>
    <scope>NUCLEOTIDE SEQUENCE</scope>
    <source>
        <strain evidence="1">Expedition CK06-06</strain>
    </source>
</reference>
<organism evidence="1">
    <name type="scientific">marine sediment metagenome</name>
    <dbReference type="NCBI Taxonomy" id="412755"/>
    <lineage>
        <taxon>unclassified sequences</taxon>
        <taxon>metagenomes</taxon>
        <taxon>ecological metagenomes</taxon>
    </lineage>
</organism>
<gene>
    <name evidence="1" type="ORF">S01H1_55732</name>
</gene>
<sequence length="257" mass="29208">LNWILKELEENQSIFGIHRSLFYIPEKDSPYAIENLFGHYLATPIGPGAGPHTQLTQNILCAWLSGGRFIELKTVQIMDELEIPRPCIDMEDEGYNVEWSQELGLDQSASEYVKAWALIHVLRRVLGFEGNVPFGTVFNMSVGYDLEGIQSPPMTRFMDRLEDASEEIGAIQALLKKFPRFGDVEILARVTNNVTLSTMHGCPPDEIERIARFLLEERGLHTTVKLNPTLLGQEAVMHVLHDHLGFREIHIPDRVFE</sequence>
<proteinExistence type="predicted"/>
<feature type="non-terminal residue" evidence="1">
    <location>
        <position position="257"/>
    </location>
</feature>
<feature type="non-terminal residue" evidence="1">
    <location>
        <position position="1"/>
    </location>
</feature>
<dbReference type="AlphaFoldDB" id="X0W8X0"/>
<evidence type="ECO:0000313" key="1">
    <source>
        <dbReference type="EMBL" id="GAG27070.1"/>
    </source>
</evidence>
<comment type="caution">
    <text evidence="1">The sequence shown here is derived from an EMBL/GenBank/DDBJ whole genome shotgun (WGS) entry which is preliminary data.</text>
</comment>
<accession>X0W8X0</accession>
<dbReference type="SUPFAM" id="SSF51395">
    <property type="entry name" value="FMN-linked oxidoreductases"/>
    <property type="match status" value="1"/>
</dbReference>
<evidence type="ECO:0008006" key="2">
    <source>
        <dbReference type="Google" id="ProtNLM"/>
    </source>
</evidence>
<dbReference type="EMBL" id="BARS01036240">
    <property type="protein sequence ID" value="GAG27070.1"/>
    <property type="molecule type" value="Genomic_DNA"/>
</dbReference>
<protein>
    <recommendedName>
        <fullName evidence="2">Selenate reductase subunit YgfK</fullName>
    </recommendedName>
</protein>